<dbReference type="SMART" id="SM00497">
    <property type="entry name" value="IENR1"/>
    <property type="match status" value="1"/>
</dbReference>
<reference evidence="1" key="2">
    <citation type="journal article" date="2007" name="Folia Microbiol. (Praha)">
        <title>Genome rearrangements in host-range mutants of the polyvalent staphylococcal bacteriophage 812.</title>
        <authorList>
            <person name="Kasparek P."/>
            <person name="Pantucek R."/>
            <person name="Kahankova J."/>
            <person name="Ruzickova V."/>
            <person name="Doskar J."/>
        </authorList>
    </citation>
    <scope>NUCLEOTIDE SEQUENCE</scope>
</reference>
<dbReference type="EMBL" id="EF136583">
    <property type="protein sequence ID" value="ABL87127.1"/>
    <property type="molecule type" value="Genomic_DNA"/>
</dbReference>
<dbReference type="InterPro" id="IPR003647">
    <property type="entry name" value="Intron_nuc_1_rpt"/>
</dbReference>
<accession>A1YTQ1</accession>
<organism evidence="1">
    <name type="scientific">Staphylococcus phage U16</name>
    <dbReference type="NCBI Taxonomy" id="416562"/>
    <lineage>
        <taxon>Viruses</taxon>
        <taxon>Duplodnaviria</taxon>
        <taxon>Heunggongvirae</taxon>
        <taxon>Uroviricota</taxon>
        <taxon>Caudoviricetes</taxon>
        <taxon>Herelleviridae</taxon>
        <taxon>Twortvirinae</taxon>
        <taxon>Kayvirus</taxon>
    </lineage>
</organism>
<dbReference type="Gene3D" id="1.10.10.10">
    <property type="entry name" value="Winged helix-like DNA-binding domain superfamily/Winged helix DNA-binding domain"/>
    <property type="match status" value="1"/>
</dbReference>
<proteinExistence type="predicted"/>
<dbReference type="Gene3D" id="3.40.960.10">
    <property type="entry name" value="VSR Endonuclease"/>
    <property type="match status" value="1"/>
</dbReference>
<name>A1YTQ1_9CAUD</name>
<evidence type="ECO:0000313" key="1">
    <source>
        <dbReference type="EMBL" id="ABL87127.1"/>
    </source>
</evidence>
<sequence>MVTLKYNIKEVLRMDKKIIGLNTKTLEEKVFTTIKEAEKEIELRGTVKRCLNNEIKSTKGWLFRYENEDFPEKARTITDKRIKVVVLSKEQEQIKLPLEMAKNLYGIPKPMIIEAIQYKRKINGYSVRRATKEEQKITLSNISYIDYIKTVNNPNNIKIIKNKGSFGEQLVKTILDYNNIEYKREYSFKNELGTIQRMDFLAVVDNKKYCIEYMGEQHYVEKGNKWGSLEKRQFLDSIKKKYCYENGIYYIDISYKNSDLESVFNVINKHIPGIKKPNKSIIDIGVTINIEEMLEYYKEHTKKETAYKYGVKEHNIDNLLVNLNYESKRKPKDIIQVYKRDEKIFEGTYNEIKDEFNFTMSNVLKCLNGELDKTSQHYFKYKDSEKDRVRQLKTKERHNKRGTVRGSSNKDVVLKDIYSGEETVYSSIKECHEITGLNKDKLYKLFNPNKSKQIIDKYIGKSYGGEYPITVEEALNIINP</sequence>
<protein>
    <submittedName>
        <fullName evidence="1">Putative intron-encoded nuclease</fullName>
    </submittedName>
</protein>
<dbReference type="InterPro" id="IPR036388">
    <property type="entry name" value="WH-like_DNA-bd_sf"/>
</dbReference>
<reference evidence="1" key="1">
    <citation type="journal article" date="1998" name="Virology">
        <title>The polyvalent staphylococcal phage phi 812: its host-range mutants and related phages.</title>
        <authorList>
            <person name="Pantucek R."/>
            <person name="Rosypalova A."/>
            <person name="Doskar J."/>
            <person name="Kailerova J."/>
            <person name="Ruzickova V."/>
            <person name="Borecka P."/>
            <person name="Snopkova S."/>
            <person name="Horvath R."/>
            <person name="Gotz F."/>
            <person name="Rosypal S."/>
        </authorList>
    </citation>
    <scope>NUCLEOTIDE SEQUENCE</scope>
</reference>